<keyword evidence="3 5" id="KW-0732">Signal</keyword>
<organism evidence="6 7">
    <name type="scientific">Pseudomonas cyclaminis</name>
    <dbReference type="NCBI Taxonomy" id="2781239"/>
    <lineage>
        <taxon>Bacteria</taxon>
        <taxon>Pseudomonadati</taxon>
        <taxon>Pseudomonadota</taxon>
        <taxon>Gammaproteobacteria</taxon>
        <taxon>Pseudomonadales</taxon>
        <taxon>Pseudomonadaceae</taxon>
        <taxon>Pseudomonas</taxon>
    </lineage>
</organism>
<reference evidence="6 7" key="1">
    <citation type="submission" date="2020-10" db="EMBL/GenBank/DDBJ databases">
        <title>The draft genomes of Cyclamen pathogen Pseudomonas sp.</title>
        <authorList>
            <person name="Fujikawa T."/>
            <person name="Sawada H."/>
        </authorList>
    </citation>
    <scope>NUCLEOTIDE SEQUENCE [LARGE SCALE GENOMIC DNA]</scope>
    <source>
        <strain evidence="6 7">MAFF 301449</strain>
    </source>
</reference>
<evidence type="ECO:0000256" key="5">
    <source>
        <dbReference type="SAM" id="SignalP"/>
    </source>
</evidence>
<dbReference type="EMBL" id="JADDUM010000022">
    <property type="protein sequence ID" value="MBE8589903.1"/>
    <property type="molecule type" value="Genomic_DNA"/>
</dbReference>
<dbReference type="Gene3D" id="2.60.40.1090">
    <property type="entry name" value="Fimbrial-type adhesion domain"/>
    <property type="match status" value="1"/>
</dbReference>
<dbReference type="InterPro" id="IPR008966">
    <property type="entry name" value="Adhesion_dom_sf"/>
</dbReference>
<comment type="similarity">
    <text evidence="2">Belongs to the fimbrial protein family.</text>
</comment>
<accession>A0ABR9SLX5</accession>
<dbReference type="InterPro" id="IPR050263">
    <property type="entry name" value="Bact_Fimbrial_Adh_Pro"/>
</dbReference>
<comment type="subcellular location">
    <subcellularLocation>
        <location evidence="1">Fimbrium</location>
    </subcellularLocation>
</comment>
<evidence type="ECO:0000256" key="2">
    <source>
        <dbReference type="ARBA" id="ARBA00006671"/>
    </source>
</evidence>
<gene>
    <name evidence="6" type="ORF">IQK56_02590</name>
</gene>
<evidence type="ECO:0000256" key="1">
    <source>
        <dbReference type="ARBA" id="ARBA00004561"/>
    </source>
</evidence>
<evidence type="ECO:0000256" key="3">
    <source>
        <dbReference type="ARBA" id="ARBA00022729"/>
    </source>
</evidence>
<evidence type="ECO:0000313" key="6">
    <source>
        <dbReference type="EMBL" id="MBE8589903.1"/>
    </source>
</evidence>
<dbReference type="InterPro" id="IPR036937">
    <property type="entry name" value="Adhesion_dom_fimbrial_sf"/>
</dbReference>
<evidence type="ECO:0000313" key="7">
    <source>
        <dbReference type="Proteomes" id="UP000613075"/>
    </source>
</evidence>
<keyword evidence="7" id="KW-1185">Reference proteome</keyword>
<protein>
    <submittedName>
        <fullName evidence="6">Type 1 fimbrial protein</fullName>
    </submittedName>
</protein>
<keyword evidence="4" id="KW-0281">Fimbrium</keyword>
<name>A0ABR9SLX5_9PSED</name>
<feature type="signal peptide" evidence="5">
    <location>
        <begin position="1"/>
        <end position="25"/>
    </location>
</feature>
<evidence type="ECO:0000256" key="4">
    <source>
        <dbReference type="ARBA" id="ARBA00023263"/>
    </source>
</evidence>
<dbReference type="SUPFAM" id="SSF49401">
    <property type="entry name" value="Bacterial adhesins"/>
    <property type="match status" value="1"/>
</dbReference>
<sequence>MKLIVLSHVAAALTLAGAVSHSAHAADGVINFSGLVTDVTCTVEGAEPGAGKVVKDVNLGGVSAARLATAGNRANLTGFTIRIGAPGEGSCTNGRTAMVAFDPTSPAIDVATGRLNIDGYDDPSDTTHAKNVQVEVTNRDGSPINVYTQKSAGVVIADNQAVIPLAAQMYASGPASEGKVSTRVGFTVEYAE</sequence>
<comment type="caution">
    <text evidence="6">The sequence shown here is derived from an EMBL/GenBank/DDBJ whole genome shotgun (WGS) entry which is preliminary data.</text>
</comment>
<dbReference type="PANTHER" id="PTHR33420:SF3">
    <property type="entry name" value="FIMBRIAL SUBUNIT ELFA"/>
    <property type="match status" value="1"/>
</dbReference>
<proteinExistence type="inferred from homology"/>
<dbReference type="Proteomes" id="UP000613075">
    <property type="component" value="Unassembled WGS sequence"/>
</dbReference>
<dbReference type="PANTHER" id="PTHR33420">
    <property type="entry name" value="FIMBRIAL SUBUNIT ELFA-RELATED"/>
    <property type="match status" value="1"/>
</dbReference>
<dbReference type="RefSeq" id="WP_122305742.1">
    <property type="nucleotide sequence ID" value="NZ_JADDUM010000022.1"/>
</dbReference>
<feature type="chain" id="PRO_5045243711" evidence="5">
    <location>
        <begin position="26"/>
        <end position="192"/>
    </location>
</feature>